<feature type="transmembrane region" description="Helical" evidence="14">
    <location>
        <begin position="238"/>
        <end position="258"/>
    </location>
</feature>
<keyword evidence="18" id="KW-1185">Reference proteome</keyword>
<dbReference type="SMART" id="SM00060">
    <property type="entry name" value="FN3"/>
    <property type="match status" value="2"/>
</dbReference>
<feature type="domain" description="Fibronectin type-III" evidence="16">
    <location>
        <begin position="128"/>
        <end position="231"/>
    </location>
</feature>
<evidence type="ECO:0000256" key="12">
    <source>
        <dbReference type="ARBA" id="ARBA00023170"/>
    </source>
</evidence>
<evidence type="ECO:0000256" key="8">
    <source>
        <dbReference type="ARBA" id="ARBA00022833"/>
    </source>
</evidence>
<dbReference type="FunFam" id="2.60.40.10:FF:000358">
    <property type="entry name" value="Prolactin receptor"/>
    <property type="match status" value="1"/>
</dbReference>
<evidence type="ECO:0000256" key="2">
    <source>
        <dbReference type="ARBA" id="ARBA00007885"/>
    </source>
</evidence>
<dbReference type="GO" id="GO:0019955">
    <property type="term" value="F:cytokine binding"/>
    <property type="evidence" value="ECO:0007669"/>
    <property type="project" value="TreeGrafter"/>
</dbReference>
<gene>
    <name evidence="14" type="primary">PRLR</name>
    <name evidence="17" type="ORF">DNTS_021411</name>
</gene>
<dbReference type="Proteomes" id="UP000316079">
    <property type="component" value="Unassembled WGS sequence"/>
</dbReference>
<keyword evidence="8 14" id="KW-0862">Zinc</keyword>
<dbReference type="STRING" id="623744.A0A553R127"/>
<evidence type="ECO:0000256" key="13">
    <source>
        <dbReference type="ARBA" id="ARBA00023180"/>
    </source>
</evidence>
<dbReference type="InterPro" id="IPR013783">
    <property type="entry name" value="Ig-like_fold"/>
</dbReference>
<evidence type="ECO:0000256" key="6">
    <source>
        <dbReference type="ARBA" id="ARBA00022729"/>
    </source>
</evidence>
<dbReference type="InterPro" id="IPR036116">
    <property type="entry name" value="FN3_sf"/>
</dbReference>
<evidence type="ECO:0000256" key="11">
    <source>
        <dbReference type="ARBA" id="ARBA00023157"/>
    </source>
</evidence>
<feature type="compositionally biased region" description="Basic and acidic residues" evidence="15">
    <location>
        <begin position="452"/>
        <end position="461"/>
    </location>
</feature>
<dbReference type="InterPro" id="IPR015152">
    <property type="entry name" value="Growth/epo_recpt_lig-bind"/>
</dbReference>
<dbReference type="AlphaFoldDB" id="A0A553R127"/>
<name>A0A553R127_9TELE</name>
<keyword evidence="9 14" id="KW-1133">Transmembrane helix</keyword>
<dbReference type="SUPFAM" id="SSF49265">
    <property type="entry name" value="Fibronectin type III"/>
    <property type="match status" value="2"/>
</dbReference>
<comment type="caution">
    <text evidence="17">The sequence shown here is derived from an EMBL/GenBank/DDBJ whole genome shotgun (WGS) entry which is preliminary data.</text>
</comment>
<keyword evidence="12 14" id="KW-0675">Receptor</keyword>
<keyword evidence="11 14" id="KW-1015">Disulfide bond</keyword>
<dbReference type="EMBL" id="SRMA01025337">
    <property type="protein sequence ID" value="TRY95889.1"/>
    <property type="molecule type" value="Genomic_DNA"/>
</dbReference>
<comment type="subcellular location">
    <subcellularLocation>
        <location evidence="1 14">Membrane</location>
        <topology evidence="1 14">Single-pass type I membrane protein</topology>
    </subcellularLocation>
</comment>
<keyword evidence="10 14" id="KW-0472">Membrane</keyword>
<dbReference type="OrthoDB" id="8858139at2759"/>
<protein>
    <recommendedName>
        <fullName evidence="3 14">Prolactin receptor</fullName>
        <shortName evidence="14">PRL-R</shortName>
    </recommendedName>
</protein>
<keyword evidence="7" id="KW-0677">Repeat</keyword>
<evidence type="ECO:0000256" key="9">
    <source>
        <dbReference type="ARBA" id="ARBA00022989"/>
    </source>
</evidence>
<dbReference type="GO" id="GO:0046872">
    <property type="term" value="F:metal ion binding"/>
    <property type="evidence" value="ECO:0007669"/>
    <property type="project" value="UniProtKB-KW"/>
</dbReference>
<organism evidence="17 18">
    <name type="scientific">Danionella cerebrum</name>
    <dbReference type="NCBI Taxonomy" id="2873325"/>
    <lineage>
        <taxon>Eukaryota</taxon>
        <taxon>Metazoa</taxon>
        <taxon>Chordata</taxon>
        <taxon>Craniata</taxon>
        <taxon>Vertebrata</taxon>
        <taxon>Euteleostomi</taxon>
        <taxon>Actinopterygii</taxon>
        <taxon>Neopterygii</taxon>
        <taxon>Teleostei</taxon>
        <taxon>Ostariophysi</taxon>
        <taxon>Cypriniformes</taxon>
        <taxon>Danionidae</taxon>
        <taxon>Danioninae</taxon>
        <taxon>Danionella</taxon>
    </lineage>
</organism>
<comment type="domain">
    <text evidence="14">The WSXWS motif appears to be necessary for proper protein folding and thereby efficient intracellular transport and cell-surface receptor binding.</text>
</comment>
<keyword evidence="6 14" id="KW-0732">Signal</keyword>
<evidence type="ECO:0000256" key="7">
    <source>
        <dbReference type="ARBA" id="ARBA00022737"/>
    </source>
</evidence>
<feature type="chain" id="PRO_5022260279" description="Prolactin receptor" evidence="14">
    <location>
        <begin position="24"/>
        <end position="479"/>
    </location>
</feature>
<accession>A0A553R127</accession>
<evidence type="ECO:0000256" key="14">
    <source>
        <dbReference type="RuleBase" id="RU365035"/>
    </source>
</evidence>
<feature type="signal peptide" evidence="14">
    <location>
        <begin position="1"/>
        <end position="23"/>
    </location>
</feature>
<keyword evidence="5 14" id="KW-0479">Metal-binding</keyword>
<proteinExistence type="inferred from homology"/>
<dbReference type="Gene3D" id="2.60.40.10">
    <property type="entry name" value="Immunoglobulins"/>
    <property type="match status" value="2"/>
</dbReference>
<dbReference type="PROSITE" id="PS50853">
    <property type="entry name" value="FN3"/>
    <property type="match status" value="1"/>
</dbReference>
<comment type="function">
    <text evidence="14">This is a receptor for the anterior pituitary hormone prolactin.</text>
</comment>
<keyword evidence="13" id="KW-0325">Glycoprotein</keyword>
<dbReference type="PANTHER" id="PTHR23036:SF86">
    <property type="entry name" value="PROLACTIN RECEPTOR"/>
    <property type="match status" value="1"/>
</dbReference>
<evidence type="ECO:0000256" key="5">
    <source>
        <dbReference type="ARBA" id="ARBA00022723"/>
    </source>
</evidence>
<dbReference type="FunFam" id="2.60.40.10:FF:000287">
    <property type="entry name" value="Prolactin receptor"/>
    <property type="match status" value="1"/>
</dbReference>
<sequence length="479" mass="54046">MHRDAQQLLTVICLLCSFTCCICHSLPGRPRLIGCRSPEKETFTCWWKPGARGGLPTTHQLYYTKENSVDVLECPDYFKAGNNSCYFSKKHTSLWIQYNITVVASNALGKTYSESLEVDVMDIVQPYPPERVNVSLIAIRSSVGMLVQWLPPHGVDTHSGWVTIKYELRLKIQDSSDEDSSWESYSAGKHLEYNIYSPRPRANYFVQVRCKLDQGLWSDWSPGAFINITDNMMGAQNVAVIFAVTLTVIIFVLTAGLLTSKQKLVKHFLLPPVPEPKIIGLDTRLLKSGKPEEIFSALVTPGYPQVSQRTDRPVEFLLVSDWHEEVIVDKEQQKGEIFSSDTSENVQIIEINPSMYEETHHSAISNQQTANSSFLEEPQPLRSLTYSELKPQINSPKREQVTITALRHVEYVEVSEGKHNLVGQDYSVVSDVLSDIFLVLKDSFLEKAHKEIKHDKTKGTEETMGLESSGNLESCLVES</sequence>
<evidence type="ECO:0000313" key="18">
    <source>
        <dbReference type="Proteomes" id="UP000316079"/>
    </source>
</evidence>
<feature type="region of interest" description="Disordered" evidence="15">
    <location>
        <begin position="452"/>
        <end position="479"/>
    </location>
</feature>
<dbReference type="InterPro" id="IPR003961">
    <property type="entry name" value="FN3_dom"/>
</dbReference>
<dbReference type="GO" id="GO:0043235">
    <property type="term" value="C:receptor complex"/>
    <property type="evidence" value="ECO:0007669"/>
    <property type="project" value="TreeGrafter"/>
</dbReference>
<reference evidence="17 18" key="1">
    <citation type="journal article" date="2019" name="Sci. Data">
        <title>Hybrid genome assembly and annotation of Danionella translucida.</title>
        <authorList>
            <person name="Kadobianskyi M."/>
            <person name="Schulze L."/>
            <person name="Schuelke M."/>
            <person name="Judkewitz B."/>
        </authorList>
    </citation>
    <scope>NUCLEOTIDE SEQUENCE [LARGE SCALE GENOMIC DNA]</scope>
    <source>
        <strain evidence="17 18">Bolton</strain>
    </source>
</reference>
<evidence type="ECO:0000256" key="4">
    <source>
        <dbReference type="ARBA" id="ARBA00022692"/>
    </source>
</evidence>
<evidence type="ECO:0000256" key="3">
    <source>
        <dbReference type="ARBA" id="ARBA00019818"/>
    </source>
</evidence>
<dbReference type="GO" id="GO:0004896">
    <property type="term" value="F:cytokine receptor activity"/>
    <property type="evidence" value="ECO:0007669"/>
    <property type="project" value="TreeGrafter"/>
</dbReference>
<evidence type="ECO:0000313" key="17">
    <source>
        <dbReference type="EMBL" id="TRY95889.1"/>
    </source>
</evidence>
<dbReference type="PANTHER" id="PTHR23036">
    <property type="entry name" value="CYTOKINE RECEPTOR"/>
    <property type="match status" value="1"/>
</dbReference>
<evidence type="ECO:0000256" key="1">
    <source>
        <dbReference type="ARBA" id="ARBA00004479"/>
    </source>
</evidence>
<dbReference type="CDD" id="cd00063">
    <property type="entry name" value="FN3"/>
    <property type="match status" value="1"/>
</dbReference>
<keyword evidence="4 14" id="KW-0812">Transmembrane</keyword>
<comment type="domain">
    <text evidence="14">The box 1 motif is required for JAK interaction and/or activation.</text>
</comment>
<evidence type="ECO:0000259" key="16">
    <source>
        <dbReference type="PROSITE" id="PS50853"/>
    </source>
</evidence>
<evidence type="ECO:0000256" key="15">
    <source>
        <dbReference type="SAM" id="MobiDB-lite"/>
    </source>
</evidence>
<comment type="similarity">
    <text evidence="2 14">Belongs to the type I cytokine receptor family. Type 1 subfamily.</text>
</comment>
<dbReference type="Pfam" id="PF09067">
    <property type="entry name" value="EpoR_lig-bind"/>
    <property type="match status" value="1"/>
</dbReference>
<dbReference type="GO" id="GO:0009897">
    <property type="term" value="C:external side of plasma membrane"/>
    <property type="evidence" value="ECO:0007669"/>
    <property type="project" value="TreeGrafter"/>
</dbReference>
<evidence type="ECO:0000256" key="10">
    <source>
        <dbReference type="ARBA" id="ARBA00023136"/>
    </source>
</evidence>
<dbReference type="InterPro" id="IPR050379">
    <property type="entry name" value="Type-I_Cytokine_Rcpt"/>
</dbReference>